<sequence>MAELGNRNLVSVPFIWPTVILIIILQLILATICGIFVKVIFKLMLDYVNRYGIWMAITVITGLILFVGAVIVLMDDFKYKKISAEYLLLVLSTIIILTVIVIIGMFLYVQVVLQQNKINLERKNRQHLMIYVEQLERNFHEVRKFRHDIANALLALEIIVNEQANASLSQNFRDLLAHYNFDTIQNKVLGRFQDINNDYLKGIIFSKYIEAQNYQVNFNLEVQPNLFQVNKQYFDEFRILGILLDNAIDAAKDSQNKTMTVSLFEQNNKIVYRIKNAISEPIEFGKLYRSGYSTKGNQHGIGLTTVKEIVDGRTDFHLNLEQINTFFVAMLVVKREANHG</sequence>
<dbReference type="Proteomes" id="UP000050823">
    <property type="component" value="Unassembled WGS sequence"/>
</dbReference>
<dbReference type="EMBL" id="AYZB01000035">
    <property type="protein sequence ID" value="KRM22308.1"/>
    <property type="molecule type" value="Genomic_DNA"/>
</dbReference>
<feature type="transmembrane region" description="Helical" evidence="1">
    <location>
        <begin position="53"/>
        <end position="74"/>
    </location>
</feature>
<feature type="domain" description="Sensor histidine kinase NatK-like C-terminal" evidence="2">
    <location>
        <begin position="234"/>
        <end position="331"/>
    </location>
</feature>
<feature type="transmembrane region" description="Helical" evidence="1">
    <location>
        <begin position="14"/>
        <end position="41"/>
    </location>
</feature>
<dbReference type="Pfam" id="PF14501">
    <property type="entry name" value="HATPase_c_5"/>
    <property type="match status" value="1"/>
</dbReference>
<dbReference type="PANTHER" id="PTHR40448">
    <property type="entry name" value="TWO-COMPONENT SENSOR HISTIDINE KINASE"/>
    <property type="match status" value="1"/>
</dbReference>
<proteinExistence type="predicted"/>
<organism evidence="3 4">
    <name type="scientific">Latilactobacillus graminis DSM 20719</name>
    <dbReference type="NCBI Taxonomy" id="1423752"/>
    <lineage>
        <taxon>Bacteria</taxon>
        <taxon>Bacillati</taxon>
        <taxon>Bacillota</taxon>
        <taxon>Bacilli</taxon>
        <taxon>Lactobacillales</taxon>
        <taxon>Lactobacillaceae</taxon>
        <taxon>Latilactobacillus</taxon>
    </lineage>
</organism>
<reference evidence="3 4" key="1">
    <citation type="journal article" date="2015" name="Genome Announc.">
        <title>Expanding the biotechnology potential of lactobacilli through comparative genomics of 213 strains and associated genera.</title>
        <authorList>
            <person name="Sun Z."/>
            <person name="Harris H.M."/>
            <person name="McCann A."/>
            <person name="Guo C."/>
            <person name="Argimon S."/>
            <person name="Zhang W."/>
            <person name="Yang X."/>
            <person name="Jeffery I.B."/>
            <person name="Cooney J.C."/>
            <person name="Kagawa T.F."/>
            <person name="Liu W."/>
            <person name="Song Y."/>
            <person name="Salvetti E."/>
            <person name="Wrobel A."/>
            <person name="Rasinkangas P."/>
            <person name="Parkhill J."/>
            <person name="Rea M.C."/>
            <person name="O'Sullivan O."/>
            <person name="Ritari J."/>
            <person name="Douillard F.P."/>
            <person name="Paul Ross R."/>
            <person name="Yang R."/>
            <person name="Briner A.E."/>
            <person name="Felis G.E."/>
            <person name="de Vos W.M."/>
            <person name="Barrangou R."/>
            <person name="Klaenhammer T.R."/>
            <person name="Caufield P.W."/>
            <person name="Cui Y."/>
            <person name="Zhang H."/>
            <person name="O'Toole P.W."/>
        </authorList>
    </citation>
    <scope>NUCLEOTIDE SEQUENCE [LARGE SCALE GENOMIC DNA]</scope>
    <source>
        <strain evidence="3 4">DSM 20719</strain>
    </source>
</reference>
<dbReference type="GO" id="GO:0042802">
    <property type="term" value="F:identical protein binding"/>
    <property type="evidence" value="ECO:0007669"/>
    <property type="project" value="TreeGrafter"/>
</dbReference>
<dbReference type="InterPro" id="IPR036890">
    <property type="entry name" value="HATPase_C_sf"/>
</dbReference>
<comment type="caution">
    <text evidence="3">The sequence shown here is derived from an EMBL/GenBank/DDBJ whole genome shotgun (WGS) entry which is preliminary data.</text>
</comment>
<accession>A0AA89I268</accession>
<evidence type="ECO:0000259" key="2">
    <source>
        <dbReference type="Pfam" id="PF14501"/>
    </source>
</evidence>
<evidence type="ECO:0000313" key="4">
    <source>
        <dbReference type="Proteomes" id="UP000050823"/>
    </source>
</evidence>
<evidence type="ECO:0000256" key="1">
    <source>
        <dbReference type="SAM" id="Phobius"/>
    </source>
</evidence>
<gene>
    <name evidence="3" type="ORF">FC90_GL000907</name>
</gene>
<evidence type="ECO:0000313" key="3">
    <source>
        <dbReference type="EMBL" id="KRM22308.1"/>
    </source>
</evidence>
<keyword evidence="1" id="KW-0812">Transmembrane</keyword>
<keyword evidence="1" id="KW-1133">Transmembrane helix</keyword>
<dbReference type="Gene3D" id="3.30.565.10">
    <property type="entry name" value="Histidine kinase-like ATPase, C-terminal domain"/>
    <property type="match status" value="1"/>
</dbReference>
<feature type="transmembrane region" description="Helical" evidence="1">
    <location>
        <begin position="86"/>
        <end position="113"/>
    </location>
</feature>
<dbReference type="InterPro" id="IPR032834">
    <property type="entry name" value="NatK-like_C"/>
</dbReference>
<dbReference type="SUPFAM" id="SSF55874">
    <property type="entry name" value="ATPase domain of HSP90 chaperone/DNA topoisomerase II/histidine kinase"/>
    <property type="match status" value="1"/>
</dbReference>
<protein>
    <submittedName>
        <fullName evidence="3">Membrane protein</fullName>
    </submittedName>
</protein>
<dbReference type="AlphaFoldDB" id="A0AA89I268"/>
<keyword evidence="1" id="KW-0472">Membrane</keyword>
<name>A0AA89I268_9LACO</name>
<dbReference type="PANTHER" id="PTHR40448:SF1">
    <property type="entry name" value="TWO-COMPONENT SENSOR HISTIDINE KINASE"/>
    <property type="match status" value="1"/>
</dbReference>